<name>A0A8H5WJB3_FUSHE</name>
<evidence type="ECO:0000256" key="3">
    <source>
        <dbReference type="ARBA" id="ARBA00022630"/>
    </source>
</evidence>
<dbReference type="PRINTS" id="PR00420">
    <property type="entry name" value="RNGMNOXGNASE"/>
</dbReference>
<dbReference type="InterPro" id="IPR051104">
    <property type="entry name" value="FAD_monoxygenase"/>
</dbReference>
<evidence type="ECO:0000256" key="7">
    <source>
        <dbReference type="SAM" id="Phobius"/>
    </source>
</evidence>
<dbReference type="GO" id="GO:0044550">
    <property type="term" value="P:secondary metabolite biosynthetic process"/>
    <property type="evidence" value="ECO:0007669"/>
    <property type="project" value="UniProtKB-ARBA"/>
</dbReference>
<evidence type="ECO:0000256" key="1">
    <source>
        <dbReference type="ARBA" id="ARBA00001974"/>
    </source>
</evidence>
<organism evidence="9 10">
    <name type="scientific">Fusarium heterosporum</name>
    <dbReference type="NCBI Taxonomy" id="42747"/>
    <lineage>
        <taxon>Eukaryota</taxon>
        <taxon>Fungi</taxon>
        <taxon>Dikarya</taxon>
        <taxon>Ascomycota</taxon>
        <taxon>Pezizomycotina</taxon>
        <taxon>Sordariomycetes</taxon>
        <taxon>Hypocreomycetidae</taxon>
        <taxon>Hypocreales</taxon>
        <taxon>Nectriaceae</taxon>
        <taxon>Fusarium</taxon>
        <taxon>Fusarium heterosporum species complex</taxon>
    </lineage>
</organism>
<dbReference type="OrthoDB" id="417877at2759"/>
<keyword evidence="7" id="KW-0812">Transmembrane</keyword>
<dbReference type="Proteomes" id="UP000567885">
    <property type="component" value="Unassembled WGS sequence"/>
</dbReference>
<keyword evidence="5" id="KW-0560">Oxidoreductase</keyword>
<dbReference type="EMBL" id="JAAGWQ010000199">
    <property type="protein sequence ID" value="KAF5660228.1"/>
    <property type="molecule type" value="Genomic_DNA"/>
</dbReference>
<evidence type="ECO:0000313" key="9">
    <source>
        <dbReference type="EMBL" id="KAF5660228.1"/>
    </source>
</evidence>
<dbReference type="GO" id="GO:0071949">
    <property type="term" value="F:FAD binding"/>
    <property type="evidence" value="ECO:0007669"/>
    <property type="project" value="InterPro"/>
</dbReference>
<keyword evidence="6" id="KW-0503">Monooxygenase</keyword>
<feature type="domain" description="FAD-binding" evidence="8">
    <location>
        <begin position="11"/>
        <end position="341"/>
    </location>
</feature>
<keyword evidence="4" id="KW-0274">FAD</keyword>
<comment type="cofactor">
    <cofactor evidence="1">
        <name>FAD</name>
        <dbReference type="ChEBI" id="CHEBI:57692"/>
    </cofactor>
</comment>
<comment type="similarity">
    <text evidence="2">Belongs to the paxM FAD-dependent monooxygenase family.</text>
</comment>
<proteinExistence type="inferred from homology"/>
<evidence type="ECO:0000256" key="6">
    <source>
        <dbReference type="ARBA" id="ARBA00023033"/>
    </source>
</evidence>
<evidence type="ECO:0000256" key="2">
    <source>
        <dbReference type="ARBA" id="ARBA00007992"/>
    </source>
</evidence>
<protein>
    <submittedName>
        <fullName evidence="9">Salicylate hydroxylase</fullName>
    </submittedName>
</protein>
<evidence type="ECO:0000256" key="4">
    <source>
        <dbReference type="ARBA" id="ARBA00022827"/>
    </source>
</evidence>
<dbReference type="PANTHER" id="PTHR46720">
    <property type="entry name" value="HYDROXYLASE, PUTATIVE (AFU_ORTHOLOGUE AFUA_3G01460)-RELATED"/>
    <property type="match status" value="1"/>
</dbReference>
<keyword evidence="7" id="KW-0472">Membrane</keyword>
<dbReference type="FunFam" id="3.50.50.60:FF:000153">
    <property type="entry name" value="Salicylate hydroxylase, putative"/>
    <property type="match status" value="1"/>
</dbReference>
<reference evidence="9 10" key="1">
    <citation type="submission" date="2020-05" db="EMBL/GenBank/DDBJ databases">
        <title>Identification and distribution of gene clusters putatively required for synthesis of sphingolipid metabolism inhibitors in phylogenetically diverse species of the filamentous fungus Fusarium.</title>
        <authorList>
            <person name="Kim H.-S."/>
            <person name="Busman M."/>
            <person name="Brown D.W."/>
            <person name="Divon H."/>
            <person name="Uhlig S."/>
            <person name="Proctor R.H."/>
        </authorList>
    </citation>
    <scope>NUCLEOTIDE SEQUENCE [LARGE SCALE GENOMIC DNA]</scope>
    <source>
        <strain evidence="9 10">NRRL 20693</strain>
    </source>
</reference>
<feature type="transmembrane region" description="Helical" evidence="7">
    <location>
        <begin position="12"/>
        <end position="30"/>
    </location>
</feature>
<keyword evidence="3" id="KW-0285">Flavoprotein</keyword>
<dbReference type="AlphaFoldDB" id="A0A8H5WJB3"/>
<dbReference type="InterPro" id="IPR036188">
    <property type="entry name" value="FAD/NAD-bd_sf"/>
</dbReference>
<dbReference type="GO" id="GO:0004497">
    <property type="term" value="F:monooxygenase activity"/>
    <property type="evidence" value="ECO:0007669"/>
    <property type="project" value="UniProtKB-KW"/>
</dbReference>
<dbReference type="Gene3D" id="3.50.50.60">
    <property type="entry name" value="FAD/NAD(P)-binding domain"/>
    <property type="match status" value="1"/>
</dbReference>
<dbReference type="Pfam" id="PF01494">
    <property type="entry name" value="FAD_binding_3"/>
    <property type="match status" value="1"/>
</dbReference>
<gene>
    <name evidence="9" type="ORF">FHETE_9057</name>
</gene>
<dbReference type="PANTHER" id="PTHR46720:SF3">
    <property type="entry name" value="FAD-BINDING DOMAIN-CONTAINING PROTEIN-RELATED"/>
    <property type="match status" value="1"/>
</dbReference>
<evidence type="ECO:0000256" key="5">
    <source>
        <dbReference type="ARBA" id="ARBA00023002"/>
    </source>
</evidence>
<keyword evidence="10" id="KW-1185">Reference proteome</keyword>
<sequence>MATSNTPKPFDIAIIGGGIAGLTLAIALHHRNIPVVLYEQAENFHEIGAGVSFTPNAVQAMKVCHPGVDEAFHKVCTWNGWDSKKKTWFDFLDGTTEDDQVAFSIETSLGQNGVHRAHFLDELIHLLPSDKVQFGKHIDKAEEGPDGKIRMNFSDGSTAYADALIGCDGIGSRVRKIIVGENHPSARPGYSHKYAYRGLVPMDQAIKAVGEERARNACMHMGPDGHVLTFQVNHGEKLNIVAFRTDPNEWDNPKKMTKTAHRQNALDDFKGYNSLVRNLLELTEETLSVWAIFDTCDNPVSTFHKGRIAILGDAAHATSPHHGAGAGFCIEDSAVMAELLADERVKSYSDIEAAFAAFDGSRRERTQWLVESSRFVGDAYEWRAKGVGKDIPRIEQEINKRIGIISDVEITKSCELARELLKEKLA</sequence>
<accession>A0A8H5WJB3</accession>
<keyword evidence="7" id="KW-1133">Transmembrane helix</keyword>
<dbReference type="SUPFAM" id="SSF54373">
    <property type="entry name" value="FAD-linked reductases, C-terminal domain"/>
    <property type="match status" value="1"/>
</dbReference>
<evidence type="ECO:0000313" key="10">
    <source>
        <dbReference type="Proteomes" id="UP000567885"/>
    </source>
</evidence>
<comment type="caution">
    <text evidence="9">The sequence shown here is derived from an EMBL/GenBank/DDBJ whole genome shotgun (WGS) entry which is preliminary data.</text>
</comment>
<dbReference type="InterPro" id="IPR002938">
    <property type="entry name" value="FAD-bd"/>
</dbReference>
<dbReference type="SUPFAM" id="SSF51905">
    <property type="entry name" value="FAD/NAD(P)-binding domain"/>
    <property type="match status" value="1"/>
</dbReference>
<evidence type="ECO:0000259" key="8">
    <source>
        <dbReference type="Pfam" id="PF01494"/>
    </source>
</evidence>